<evidence type="ECO:0000256" key="8">
    <source>
        <dbReference type="SAM" id="Phobius"/>
    </source>
</evidence>
<feature type="transmembrane region" description="Helical" evidence="8">
    <location>
        <begin position="155"/>
        <end position="177"/>
    </location>
</feature>
<gene>
    <name evidence="10" type="ORF">VFPFJ_10595</name>
</gene>
<evidence type="ECO:0000259" key="9">
    <source>
        <dbReference type="Pfam" id="PF00324"/>
    </source>
</evidence>
<feature type="domain" description="Amino acid permease/ SLC12A" evidence="9">
    <location>
        <begin position="45"/>
        <end position="506"/>
    </location>
</feature>
<sequence length="547" mass="60404">MFSKHHEAGGHDSPPLDHDGRVGESSILALGDQKDQLHRGLKSRHIQFMALSGAIGTGLFIGSGSILATTGPASLFLAYICMILVVWVIMDCLAEMVTYLPLRGVTIPYLVGRFLDPSVAFTAGWNYWLAYAILIGAESTAAGIIVEYWKPPVNVALWIAIILAVELALNIFSVSYYGEAEFWFSSIKFITILGFIIVGIVIFFGGGPAQHGILGFSYWKAPLSAFKEFGAKGSLGQFLGFWYAFIQAAFAVLLSAELIAIAAGETVAPRRNIRKAARRFAWRLVLFYGCSSLIVGIVVPSDHKDLLGASDAGSSPFVIGIKNAGIPILNHIINACILTSAWSTGNSFVFSGSRVLYSLAKDGDAPRIFRTTNKQGVPWVAVVTTWSIGLLAFLNVSNSGVTVFNWLVNIIIGCGFISWIIICVTYLRFRRAMQYNGLLDTLPYRSYFQPYKTWISLIIVTLLTITKGFQIFLAGQWDTKSFVAAYITLPIMLAIYIGHKIWSRTPLYIPTKDIDVLTGKREMDELEAMDEPRIPKNWLEKAWYWVA</sequence>
<dbReference type="EMBL" id="LSBI01000014">
    <property type="protein sequence ID" value="OAQ76813.1"/>
    <property type="molecule type" value="Genomic_DNA"/>
</dbReference>
<feature type="transmembrane region" description="Helical" evidence="8">
    <location>
        <begin position="454"/>
        <end position="477"/>
    </location>
</feature>
<comment type="subcellular location">
    <subcellularLocation>
        <location evidence="1">Membrane</location>
        <topology evidence="1">Multi-pass membrane protein</topology>
    </subcellularLocation>
</comment>
<dbReference type="FunFam" id="1.20.1740.10:FF:000006">
    <property type="entry name" value="General amino acid permease"/>
    <property type="match status" value="1"/>
</dbReference>
<feature type="transmembrane region" description="Helical" evidence="8">
    <location>
        <begin position="241"/>
        <end position="268"/>
    </location>
</feature>
<dbReference type="InterPro" id="IPR050524">
    <property type="entry name" value="APC_YAT"/>
</dbReference>
<dbReference type="Pfam" id="PF00324">
    <property type="entry name" value="AA_permease"/>
    <property type="match status" value="1"/>
</dbReference>
<feature type="transmembrane region" description="Helical" evidence="8">
    <location>
        <begin position="377"/>
        <end position="394"/>
    </location>
</feature>
<keyword evidence="2" id="KW-0813">Transport</keyword>
<dbReference type="KEGG" id="plj:28892712"/>
<reference evidence="10 11" key="1">
    <citation type="submission" date="2016-02" db="EMBL/GenBank/DDBJ databases">
        <title>Biosynthesis of antibiotic leucinostatins and their inhibition on Phytophthora in bio-control Purpureocillium lilacinum.</title>
        <authorList>
            <person name="Wang G."/>
            <person name="Liu Z."/>
            <person name="Lin R."/>
            <person name="Li E."/>
            <person name="Mao Z."/>
            <person name="Ling J."/>
            <person name="Yin W."/>
            <person name="Xie B."/>
        </authorList>
    </citation>
    <scope>NUCLEOTIDE SEQUENCE [LARGE SCALE GENOMIC DNA]</scope>
    <source>
        <strain evidence="10">PLFJ-1</strain>
    </source>
</reference>
<evidence type="ECO:0000256" key="3">
    <source>
        <dbReference type="ARBA" id="ARBA00022692"/>
    </source>
</evidence>
<dbReference type="PANTHER" id="PTHR43341:SF36">
    <property type="entry name" value="PROLINE-SPECIFIC PERMEASE"/>
    <property type="match status" value="1"/>
</dbReference>
<dbReference type="OMA" id="CIVAYND"/>
<accession>A0A179GHJ9</accession>
<keyword evidence="6 8" id="KW-0472">Membrane</keyword>
<feature type="transmembrane region" description="Helical" evidence="8">
    <location>
        <begin position="74"/>
        <end position="94"/>
    </location>
</feature>
<dbReference type="PANTHER" id="PTHR43341">
    <property type="entry name" value="AMINO ACID PERMEASE"/>
    <property type="match status" value="1"/>
</dbReference>
<organism evidence="10 11">
    <name type="scientific">Purpureocillium lilacinum</name>
    <name type="common">Paecilomyces lilacinus</name>
    <dbReference type="NCBI Taxonomy" id="33203"/>
    <lineage>
        <taxon>Eukaryota</taxon>
        <taxon>Fungi</taxon>
        <taxon>Dikarya</taxon>
        <taxon>Ascomycota</taxon>
        <taxon>Pezizomycotina</taxon>
        <taxon>Sordariomycetes</taxon>
        <taxon>Hypocreomycetidae</taxon>
        <taxon>Hypocreales</taxon>
        <taxon>Ophiocordycipitaceae</taxon>
        <taxon>Purpureocillium</taxon>
    </lineage>
</organism>
<evidence type="ECO:0000256" key="4">
    <source>
        <dbReference type="ARBA" id="ARBA00022970"/>
    </source>
</evidence>
<dbReference type="GeneID" id="28892712"/>
<feature type="transmembrane region" description="Helical" evidence="8">
    <location>
        <begin position="483"/>
        <end position="502"/>
    </location>
</feature>
<evidence type="ECO:0000313" key="11">
    <source>
        <dbReference type="Proteomes" id="UP000078340"/>
    </source>
</evidence>
<feature type="transmembrane region" description="Helical" evidence="8">
    <location>
        <begin position="189"/>
        <end position="209"/>
    </location>
</feature>
<feature type="transmembrane region" description="Helical" evidence="8">
    <location>
        <begin position="280"/>
        <end position="299"/>
    </location>
</feature>
<dbReference type="InterPro" id="IPR004841">
    <property type="entry name" value="AA-permease/SLC12A_dom"/>
</dbReference>
<comment type="caution">
    <text evidence="10">The sequence shown here is derived from an EMBL/GenBank/DDBJ whole genome shotgun (WGS) entry which is preliminary data.</text>
</comment>
<keyword evidence="4" id="KW-0029">Amino-acid transport</keyword>
<dbReference type="GO" id="GO:0015171">
    <property type="term" value="F:amino acid transmembrane transporter activity"/>
    <property type="evidence" value="ECO:0007669"/>
    <property type="project" value="TreeGrafter"/>
</dbReference>
<proteinExistence type="predicted"/>
<dbReference type="Proteomes" id="UP000078340">
    <property type="component" value="Unassembled WGS sequence"/>
</dbReference>
<dbReference type="Gene3D" id="1.20.1740.10">
    <property type="entry name" value="Amino acid/polyamine transporter I"/>
    <property type="match status" value="1"/>
</dbReference>
<keyword evidence="5 8" id="KW-1133">Transmembrane helix</keyword>
<feature type="transmembrane region" description="Helical" evidence="8">
    <location>
        <begin position="406"/>
        <end position="427"/>
    </location>
</feature>
<evidence type="ECO:0000256" key="5">
    <source>
        <dbReference type="ARBA" id="ARBA00022989"/>
    </source>
</evidence>
<feature type="region of interest" description="Disordered" evidence="7">
    <location>
        <begin position="1"/>
        <end position="20"/>
    </location>
</feature>
<feature type="transmembrane region" description="Helical" evidence="8">
    <location>
        <begin position="128"/>
        <end position="149"/>
    </location>
</feature>
<feature type="transmembrane region" description="Helical" evidence="8">
    <location>
        <begin position="48"/>
        <end position="68"/>
    </location>
</feature>
<evidence type="ECO:0000256" key="1">
    <source>
        <dbReference type="ARBA" id="ARBA00004141"/>
    </source>
</evidence>
<dbReference type="AlphaFoldDB" id="A0A179GHJ9"/>
<evidence type="ECO:0000256" key="7">
    <source>
        <dbReference type="SAM" id="MobiDB-lite"/>
    </source>
</evidence>
<evidence type="ECO:0000256" key="6">
    <source>
        <dbReference type="ARBA" id="ARBA00023136"/>
    </source>
</evidence>
<keyword evidence="3 8" id="KW-0812">Transmembrane</keyword>
<dbReference type="PIRSF" id="PIRSF006060">
    <property type="entry name" value="AA_transporter"/>
    <property type="match status" value="1"/>
</dbReference>
<dbReference type="GO" id="GO:0016020">
    <property type="term" value="C:membrane"/>
    <property type="evidence" value="ECO:0007669"/>
    <property type="project" value="UniProtKB-SubCell"/>
</dbReference>
<name>A0A179GHJ9_PURLI</name>
<evidence type="ECO:0000313" key="10">
    <source>
        <dbReference type="EMBL" id="OAQ76813.1"/>
    </source>
</evidence>
<evidence type="ECO:0000256" key="2">
    <source>
        <dbReference type="ARBA" id="ARBA00022448"/>
    </source>
</evidence>
<protein>
    <submittedName>
        <fullName evidence="10">Proline-specific permease</fullName>
    </submittedName>
</protein>